<dbReference type="EMBL" id="JACOFX010000009">
    <property type="protein sequence ID" value="MBC3909331.1"/>
    <property type="molecule type" value="Genomic_DNA"/>
</dbReference>
<dbReference type="InterPro" id="IPR052748">
    <property type="entry name" value="ISR_Activator"/>
</dbReference>
<dbReference type="SUPFAM" id="SSF81901">
    <property type="entry name" value="HCP-like"/>
    <property type="match status" value="1"/>
</dbReference>
<feature type="compositionally biased region" description="Polar residues" evidence="1">
    <location>
        <begin position="135"/>
        <end position="145"/>
    </location>
</feature>
<dbReference type="InterPro" id="IPR006597">
    <property type="entry name" value="Sel1-like"/>
</dbReference>
<accession>A0ABR6ZDB6</accession>
<comment type="caution">
    <text evidence="2">The sequence shown here is derived from an EMBL/GenBank/DDBJ whole genome shotgun (WGS) entry which is preliminary data.</text>
</comment>
<protein>
    <submittedName>
        <fullName evidence="2">Sel1 repeat family protein</fullName>
    </submittedName>
</protein>
<evidence type="ECO:0000313" key="2">
    <source>
        <dbReference type="EMBL" id="MBC3909331.1"/>
    </source>
</evidence>
<dbReference type="RefSeq" id="WP_186954853.1">
    <property type="nucleotide sequence ID" value="NZ_JACOFX010000009.1"/>
</dbReference>
<dbReference type="Proteomes" id="UP000646911">
    <property type="component" value="Unassembled WGS sequence"/>
</dbReference>
<feature type="region of interest" description="Disordered" evidence="1">
    <location>
        <begin position="69"/>
        <end position="148"/>
    </location>
</feature>
<keyword evidence="3" id="KW-1185">Reference proteome</keyword>
<sequence length="655" mass="72538">MVYIPPFFQQHGLAPDADERSVKRAYAKQLKKIDQETDLPGFQALREAYEEAQEWIRYRDSGRLSQAYAAEQQAAEASSESQTPAPQQEAVSASSEDMAAFGAISWPEPVRPLAPPKLTPDTETGKAKSLPDATETATQTLQDSDGQLAASKAERVFAEMLMAMRKCAGEEGYAEKQLQLAMSDPRLGSSDARYAFETLVAAYLARGWRHGNGELFDAAFDIFNWARDRRRLLSLGRPGHVLERACKEMQAFLERPVEVHKAQWELLKKLRQEKNPGNDYLEANFKKLLVLDELYPVWIWMVTSKDNFHIWKAQYDTLQEIARAKALREAAETEARNKVGPGTGGTFSVPGEEAGASGKAGFFAALRARHWPFGRYYLPAFLCVLALIIVQLIVHDAKTVIPPEVVVQQPVPKTPAARFDAASRELSRAGNNAGKLQKALYELVQLSESGYAKASYQLGWYYREGTQPGPDEAKALNWYIKAAEQGHLEAAVMVADYFFEGRGVNKDLDAAVRWYSKAAASGQSLAQIKLAHLYADGKGVKKDKQRALELISAAAEKGQPLAQSELGMIRMNGLYGTQVSAEKAAYWFMLSARQNNAVGQRMFGLIHEKGLGGYNKDLNAAADWYGRAARQGDAEARKKLKSLCQSGTYPDCSDT</sequence>
<feature type="compositionally biased region" description="Low complexity" evidence="1">
    <location>
        <begin position="69"/>
        <end position="82"/>
    </location>
</feature>
<proteinExistence type="predicted"/>
<organism evidence="2 3">
    <name type="scientific">Undibacterium umbellatum</name>
    <dbReference type="NCBI Taxonomy" id="2762300"/>
    <lineage>
        <taxon>Bacteria</taxon>
        <taxon>Pseudomonadati</taxon>
        <taxon>Pseudomonadota</taxon>
        <taxon>Betaproteobacteria</taxon>
        <taxon>Burkholderiales</taxon>
        <taxon>Oxalobacteraceae</taxon>
        <taxon>Undibacterium</taxon>
    </lineage>
</organism>
<reference evidence="2 3" key="1">
    <citation type="submission" date="2020-08" db="EMBL/GenBank/DDBJ databases">
        <title>Novel species isolated from subtropical streams in China.</title>
        <authorList>
            <person name="Lu H."/>
        </authorList>
    </citation>
    <scope>NUCLEOTIDE SEQUENCE [LARGE SCALE GENOMIC DNA]</scope>
    <source>
        <strain evidence="2 3">NL8W</strain>
    </source>
</reference>
<name>A0ABR6ZDB6_9BURK</name>
<dbReference type="InterPro" id="IPR011990">
    <property type="entry name" value="TPR-like_helical_dom_sf"/>
</dbReference>
<feature type="compositionally biased region" description="Polar residues" evidence="1">
    <location>
        <begin position="83"/>
        <end position="95"/>
    </location>
</feature>
<dbReference type="PANTHER" id="PTHR45011:SF1">
    <property type="entry name" value="DAP3-BINDING CELL DEATH ENHANCER 1"/>
    <property type="match status" value="1"/>
</dbReference>
<gene>
    <name evidence="2" type="ORF">H8L47_17370</name>
</gene>
<dbReference type="PANTHER" id="PTHR45011">
    <property type="entry name" value="DAP3-BINDING CELL DEATH ENHANCER 1"/>
    <property type="match status" value="1"/>
</dbReference>
<evidence type="ECO:0000313" key="3">
    <source>
        <dbReference type="Proteomes" id="UP000646911"/>
    </source>
</evidence>
<dbReference type="SMART" id="SM00671">
    <property type="entry name" value="SEL1"/>
    <property type="match status" value="5"/>
</dbReference>
<feature type="compositionally biased region" description="Pro residues" evidence="1">
    <location>
        <begin position="109"/>
        <end position="118"/>
    </location>
</feature>
<dbReference type="Pfam" id="PF08238">
    <property type="entry name" value="Sel1"/>
    <property type="match status" value="5"/>
</dbReference>
<evidence type="ECO:0000256" key="1">
    <source>
        <dbReference type="SAM" id="MobiDB-lite"/>
    </source>
</evidence>
<dbReference type="Gene3D" id="1.25.40.10">
    <property type="entry name" value="Tetratricopeptide repeat domain"/>
    <property type="match status" value="1"/>
</dbReference>